<evidence type="ECO:0000256" key="1">
    <source>
        <dbReference type="SAM" id="SignalP"/>
    </source>
</evidence>
<gene>
    <name evidence="2" type="primary">traN</name>
    <name evidence="2" type="ORF">IAC23_07895</name>
</gene>
<dbReference type="Pfam" id="PF13595">
    <property type="entry name" value="DUF4138"/>
    <property type="match status" value="1"/>
</dbReference>
<reference evidence="2" key="2">
    <citation type="journal article" date="2021" name="PeerJ">
        <title>Extensive microbial diversity within the chicken gut microbiome revealed by metagenomics and culture.</title>
        <authorList>
            <person name="Gilroy R."/>
            <person name="Ravi A."/>
            <person name="Getino M."/>
            <person name="Pursley I."/>
            <person name="Horton D.L."/>
            <person name="Alikhan N.F."/>
            <person name="Baker D."/>
            <person name="Gharbi K."/>
            <person name="Hall N."/>
            <person name="Watson M."/>
            <person name="Adriaenssens E.M."/>
            <person name="Foster-Nyarko E."/>
            <person name="Jarju S."/>
            <person name="Secka A."/>
            <person name="Antonio M."/>
            <person name="Oren A."/>
            <person name="Chaudhuri R.R."/>
            <person name="La Ragione R."/>
            <person name="Hildebrand F."/>
            <person name="Pallen M.J."/>
        </authorList>
    </citation>
    <scope>NUCLEOTIDE SEQUENCE</scope>
    <source>
        <strain evidence="2">D5-748</strain>
    </source>
</reference>
<comment type="caution">
    <text evidence="2">The sequence shown here is derived from an EMBL/GenBank/DDBJ whole genome shotgun (WGS) entry which is preliminary data.</text>
</comment>
<reference evidence="2" key="1">
    <citation type="submission" date="2020-10" db="EMBL/GenBank/DDBJ databases">
        <authorList>
            <person name="Gilroy R."/>
        </authorList>
    </citation>
    <scope>NUCLEOTIDE SEQUENCE</scope>
    <source>
        <strain evidence="2">D5-748</strain>
    </source>
</reference>
<dbReference type="AlphaFoldDB" id="A0A9D9ED61"/>
<feature type="signal peptide" evidence="1">
    <location>
        <begin position="1"/>
        <end position="20"/>
    </location>
</feature>
<accession>A0A9D9ED61</accession>
<proteinExistence type="predicted"/>
<dbReference type="EMBL" id="JADIMO010000099">
    <property type="protein sequence ID" value="MBO8445594.1"/>
    <property type="molecule type" value="Genomic_DNA"/>
</dbReference>
<evidence type="ECO:0000313" key="3">
    <source>
        <dbReference type="Proteomes" id="UP000823619"/>
    </source>
</evidence>
<evidence type="ECO:0000313" key="2">
    <source>
        <dbReference type="EMBL" id="MBO8445594.1"/>
    </source>
</evidence>
<name>A0A9D9ED61_9BACT</name>
<dbReference type="InterPro" id="IPR022298">
    <property type="entry name" value="Conjug_transposon_TraN"/>
</dbReference>
<dbReference type="NCBIfam" id="TIGR03780">
    <property type="entry name" value="Bac_Flav_CT_N"/>
    <property type="match status" value="1"/>
</dbReference>
<protein>
    <submittedName>
        <fullName evidence="2">Conjugative transposon protein TraN</fullName>
    </submittedName>
</protein>
<feature type="chain" id="PRO_5038428733" evidence="1">
    <location>
        <begin position="21"/>
        <end position="348"/>
    </location>
</feature>
<sequence length="348" mass="39247">MKRVIFMFALILGIVCAADAQELKNGGDDSTAMHVADAVTAVSEETDGTHADGLTLQKDVYPQQDEDGDLYHGLTRKLMFDRMIPPHGLEVTYDKTVHILFPAPVRYVDLGSPNLIAGKADGAENVIRVKATVKNFHNETNMSVITEDGSFYTFNVKYADEPLLLNVEMADFLHDGSAVNRPNNAQEIYLKELGSESPMLVHLIMKSVHRENRRIVKHIGCKRFGIQYVLKGIYVHNDLLYLHTEIRNSSNVPFDVDYISFKVVDKKVAKRTAIQEQVLFPVRAFNYAVRVAGKESERTVFCLPKFTIPDDKQLVVELCEKNGGRHQSFIVENEDLVLARVINELRVQ</sequence>
<organism evidence="2 3">
    <name type="scientific">Candidatus Cryptobacteroides merdavium</name>
    <dbReference type="NCBI Taxonomy" id="2840769"/>
    <lineage>
        <taxon>Bacteria</taxon>
        <taxon>Pseudomonadati</taxon>
        <taxon>Bacteroidota</taxon>
        <taxon>Bacteroidia</taxon>
        <taxon>Bacteroidales</taxon>
        <taxon>Candidatus Cryptobacteroides</taxon>
    </lineage>
</organism>
<keyword evidence="1" id="KW-0732">Signal</keyword>
<dbReference type="Proteomes" id="UP000823619">
    <property type="component" value="Unassembled WGS sequence"/>
</dbReference>